<gene>
    <name evidence="1" type="ORF">HCOI_01849800</name>
</gene>
<evidence type="ECO:0000313" key="1">
    <source>
        <dbReference type="EMBL" id="CDL96523.1"/>
    </source>
</evidence>
<protein>
    <submittedName>
        <fullName evidence="1">Uncharacterized protein</fullName>
    </submittedName>
</protein>
<dbReference type="AlphaFoldDB" id="W6NGN1"/>
<reference evidence="1" key="1">
    <citation type="submission" date="2013-03" db="EMBL/GenBank/DDBJ databases">
        <authorList>
            <person name="Aslett M."/>
        </authorList>
    </citation>
    <scope>NUCLEOTIDE SEQUENCE [LARGE SCALE GENOMIC DNA]</scope>
    <source>
        <strain evidence="1">ISE/inbred ISE</strain>
    </source>
</reference>
<reference evidence="1" key="2">
    <citation type="submission" date="2013-05" db="EMBL/GenBank/DDBJ databases">
        <title>The genome and transcriptome of Haemonchus contortus: a key model parasite for drug and vaccine discovery.</title>
        <authorList>
            <person name="Laing R."/>
            <person name="Kikuchi T."/>
            <person name="Martinelli A."/>
            <person name="Tsai I.J."/>
            <person name="Beech R.N."/>
            <person name="Redman E."/>
            <person name="Holroyd N."/>
            <person name="Bartley D.J."/>
            <person name="Beasley H."/>
            <person name="Britton C."/>
            <person name="Curran D."/>
            <person name="Devaney E."/>
            <person name="Gilabert A."/>
            <person name="Jackson F."/>
            <person name="Hunt M."/>
            <person name="Johnston S."/>
            <person name="Kryukov I."/>
            <person name="Li K."/>
            <person name="Morrison A.A."/>
            <person name="Reid A.J."/>
            <person name="Sargison N."/>
            <person name="Saunders G."/>
            <person name="Wasmuth J.D."/>
            <person name="Wolstenholme A."/>
            <person name="Berriman M."/>
            <person name="Gilleard J.S."/>
            <person name="Cotton J.A."/>
        </authorList>
    </citation>
    <scope>NUCLEOTIDE SEQUENCE [LARGE SCALE GENOMIC DNA]</scope>
    <source>
        <strain evidence="1">ISE/inbred ISE</strain>
    </source>
</reference>
<dbReference type="EMBL" id="CAVP010060698">
    <property type="protein sequence ID" value="CDL96523.1"/>
    <property type="molecule type" value="Genomic_DNA"/>
</dbReference>
<feature type="non-terminal residue" evidence="1">
    <location>
        <position position="34"/>
    </location>
</feature>
<accession>W6NGN1</accession>
<comment type="caution">
    <text evidence="1">The sequence shown here is derived from an EMBL/GenBank/DDBJ whole genome shotgun (WGS) entry which is preliminary data.</text>
</comment>
<proteinExistence type="predicted"/>
<sequence>MLVRPQLHCAMSKGLEILDLEALEGLPLWAVAQW</sequence>
<name>W6NGN1_HAECO</name>
<organism evidence="1">
    <name type="scientific">Haemonchus contortus</name>
    <name type="common">Barber pole worm</name>
    <dbReference type="NCBI Taxonomy" id="6289"/>
    <lineage>
        <taxon>Eukaryota</taxon>
        <taxon>Metazoa</taxon>
        <taxon>Ecdysozoa</taxon>
        <taxon>Nematoda</taxon>
        <taxon>Chromadorea</taxon>
        <taxon>Rhabditida</taxon>
        <taxon>Rhabditina</taxon>
        <taxon>Rhabditomorpha</taxon>
        <taxon>Strongyloidea</taxon>
        <taxon>Trichostrongylidae</taxon>
        <taxon>Haemonchus</taxon>
    </lineage>
</organism>